<organism evidence="1 2">
    <name type="scientific">Cichorium intybus</name>
    <name type="common">Chicory</name>
    <dbReference type="NCBI Taxonomy" id="13427"/>
    <lineage>
        <taxon>Eukaryota</taxon>
        <taxon>Viridiplantae</taxon>
        <taxon>Streptophyta</taxon>
        <taxon>Embryophyta</taxon>
        <taxon>Tracheophyta</taxon>
        <taxon>Spermatophyta</taxon>
        <taxon>Magnoliopsida</taxon>
        <taxon>eudicotyledons</taxon>
        <taxon>Gunneridae</taxon>
        <taxon>Pentapetalae</taxon>
        <taxon>asterids</taxon>
        <taxon>campanulids</taxon>
        <taxon>Asterales</taxon>
        <taxon>Asteraceae</taxon>
        <taxon>Cichorioideae</taxon>
        <taxon>Cichorieae</taxon>
        <taxon>Cichoriinae</taxon>
        <taxon>Cichorium</taxon>
    </lineage>
</organism>
<sequence>MYLSIWCRCCPSHDASVKGRRDAESFLDGLISKMRGSEVAIVDHLFVNDNHQGVAPEVEGMQATTEHEVGNPSRNDVKRLQEVFLGCCNSFGLTLVSMVQSCTSKIANRTVEIEGSEFIVGNLSWNDVKRIQEVYLGFQ</sequence>
<name>A0ACB9H3I3_CICIN</name>
<reference evidence="2" key="1">
    <citation type="journal article" date="2022" name="Mol. Ecol. Resour.">
        <title>The genomes of chicory, endive, great burdock and yacon provide insights into Asteraceae palaeo-polyploidization history and plant inulin production.</title>
        <authorList>
            <person name="Fan W."/>
            <person name="Wang S."/>
            <person name="Wang H."/>
            <person name="Wang A."/>
            <person name="Jiang F."/>
            <person name="Liu H."/>
            <person name="Zhao H."/>
            <person name="Xu D."/>
            <person name="Zhang Y."/>
        </authorList>
    </citation>
    <scope>NUCLEOTIDE SEQUENCE [LARGE SCALE GENOMIC DNA]</scope>
    <source>
        <strain evidence="2">cv. Punajuju</strain>
    </source>
</reference>
<accession>A0ACB9H3I3</accession>
<protein>
    <submittedName>
        <fullName evidence="1">Uncharacterized protein</fullName>
    </submittedName>
</protein>
<proteinExistence type="predicted"/>
<comment type="caution">
    <text evidence="1">The sequence shown here is derived from an EMBL/GenBank/DDBJ whole genome shotgun (WGS) entry which is preliminary data.</text>
</comment>
<dbReference type="Proteomes" id="UP001055811">
    <property type="component" value="Linkage Group LG01"/>
</dbReference>
<evidence type="ECO:0000313" key="1">
    <source>
        <dbReference type="EMBL" id="KAI3789910.1"/>
    </source>
</evidence>
<keyword evidence="2" id="KW-1185">Reference proteome</keyword>
<evidence type="ECO:0000313" key="2">
    <source>
        <dbReference type="Proteomes" id="UP001055811"/>
    </source>
</evidence>
<gene>
    <name evidence="1" type="ORF">L2E82_02716</name>
</gene>
<dbReference type="EMBL" id="CM042009">
    <property type="protein sequence ID" value="KAI3789910.1"/>
    <property type="molecule type" value="Genomic_DNA"/>
</dbReference>
<reference evidence="1 2" key="2">
    <citation type="journal article" date="2022" name="Mol. Ecol. Resour.">
        <title>The genomes of chicory, endive, great burdock and yacon provide insights into Asteraceae paleo-polyploidization history and plant inulin production.</title>
        <authorList>
            <person name="Fan W."/>
            <person name="Wang S."/>
            <person name="Wang H."/>
            <person name="Wang A."/>
            <person name="Jiang F."/>
            <person name="Liu H."/>
            <person name="Zhao H."/>
            <person name="Xu D."/>
            <person name="Zhang Y."/>
        </authorList>
    </citation>
    <scope>NUCLEOTIDE SEQUENCE [LARGE SCALE GENOMIC DNA]</scope>
    <source>
        <strain evidence="2">cv. Punajuju</strain>
        <tissue evidence="1">Leaves</tissue>
    </source>
</reference>